<gene>
    <name evidence="1" type="ORF">LCPAC101_01190</name>
</gene>
<dbReference type="EMBL" id="MK500442">
    <property type="protein sequence ID" value="QBK89836.1"/>
    <property type="molecule type" value="Genomic_DNA"/>
</dbReference>
<sequence>MNYLSKRLIMPFYHIDKITISMGIYNLSLGKGVIIPINMFIEMFNDYFKDKEETDVEFMEYVLKKETGKSYQVSVVGHDAFKSRGGNMDVLSETKNYDIVQDIKKLDKKYKKIDIDCCLVGCGTLIFIGFYESLGKGEFEYYPEASEIIYGLTSLLDDIVAFLPLLKEKDCTSLTKTFNQNSCIWTFAPDCACCG</sequence>
<evidence type="ECO:0000313" key="1">
    <source>
        <dbReference type="EMBL" id="QBK89836.1"/>
    </source>
</evidence>
<name>A0A481Z297_9VIRU</name>
<proteinExistence type="predicted"/>
<protein>
    <submittedName>
        <fullName evidence="1">Uncharacterized protein</fullName>
    </submittedName>
</protein>
<accession>A0A481Z297</accession>
<organism evidence="1">
    <name type="scientific">Pithovirus LCPAC101</name>
    <dbReference type="NCBI Taxonomy" id="2506586"/>
    <lineage>
        <taxon>Viruses</taxon>
        <taxon>Pithoviruses</taxon>
    </lineage>
</organism>
<reference evidence="1" key="1">
    <citation type="journal article" date="2019" name="MBio">
        <title>Virus Genomes from Deep Sea Sediments Expand the Ocean Megavirome and Support Independent Origins of Viral Gigantism.</title>
        <authorList>
            <person name="Backstrom D."/>
            <person name="Yutin N."/>
            <person name="Jorgensen S.L."/>
            <person name="Dharamshi J."/>
            <person name="Homa F."/>
            <person name="Zaremba-Niedwiedzka K."/>
            <person name="Spang A."/>
            <person name="Wolf Y.I."/>
            <person name="Koonin E.V."/>
            <person name="Ettema T.J."/>
        </authorList>
    </citation>
    <scope>NUCLEOTIDE SEQUENCE</scope>
</reference>